<keyword evidence="3" id="KW-0012">Acyltransferase</keyword>
<gene>
    <name evidence="2" type="ORF">A3L04_05205</name>
    <name evidence="3" type="ORF">CHITON_0806</name>
</gene>
<dbReference type="GO" id="GO:0034069">
    <property type="term" value="F:aminoglycoside N-acetyltransferase activity"/>
    <property type="evidence" value="ECO:0007669"/>
    <property type="project" value="TreeGrafter"/>
</dbReference>
<evidence type="ECO:0000313" key="2">
    <source>
        <dbReference type="EMBL" id="ASJ16513.1"/>
    </source>
</evidence>
<reference evidence="2 5" key="3">
    <citation type="submission" date="2016-04" db="EMBL/GenBank/DDBJ databases">
        <title>Complete genome sequence of Thermococcus chitonophagus type strain GC74.</title>
        <authorList>
            <person name="Oger P.M."/>
        </authorList>
    </citation>
    <scope>NUCLEOTIDE SEQUENCE [LARGE SCALE GENOMIC DNA]</scope>
    <source>
        <strain evidence="2 5">GC74</strain>
    </source>
</reference>
<evidence type="ECO:0000313" key="5">
    <source>
        <dbReference type="Proteomes" id="UP000250189"/>
    </source>
</evidence>
<evidence type="ECO:0000313" key="4">
    <source>
        <dbReference type="Proteomes" id="UP000093069"/>
    </source>
</evidence>
<sequence length="309" mass="36356">MIVRGDEIEVRDIVSFMNSCFRTYREWKLTVEKFKVWLASDKGIKQENMFFYLCDNKIAGMIQIVERFVKIGDSFKSCAGIANVCTKQEFRGKGIAKKLLEEVLNYAKENYEICALLAGYGELAHAIYRKYGFKDSYFTEYGIMLREDLNSTNIECPYIRKANEKDVKEIVNLYDNYILLNGLSGVIKRDERYILEKFIKRTFWHTFFYSPEQGNVIVFNDGKLQGYAFTLEGPRIGTVIVREIVGRDRDIVRDMLGYIFEKYNAKSLTIYAPSQELKSLNIETFRIPESYMFKDFHVKNAYIFYSDRW</sequence>
<dbReference type="EMBL" id="CP015193">
    <property type="protein sequence ID" value="ASJ16513.1"/>
    <property type="molecule type" value="Genomic_DNA"/>
</dbReference>
<dbReference type="PANTHER" id="PTHR37817:SF1">
    <property type="entry name" value="N-ACETYLTRANSFERASE EIS"/>
    <property type="match status" value="1"/>
</dbReference>
<dbReference type="Gene3D" id="3.40.630.30">
    <property type="match status" value="1"/>
</dbReference>
<accession>A0A160VRM4</accession>
<dbReference type="SUPFAM" id="SSF55729">
    <property type="entry name" value="Acyl-CoA N-acyltransferases (Nat)"/>
    <property type="match status" value="1"/>
</dbReference>
<evidence type="ECO:0000259" key="1">
    <source>
        <dbReference type="PROSITE" id="PS51186"/>
    </source>
</evidence>
<dbReference type="AlphaFoldDB" id="A0A160VRM4"/>
<dbReference type="EC" id="2.3.1.-" evidence="3"/>
<dbReference type="CDD" id="cd04301">
    <property type="entry name" value="NAT_SF"/>
    <property type="match status" value="1"/>
</dbReference>
<feature type="domain" description="N-acetyltransferase" evidence="1">
    <location>
        <begin position="1"/>
        <end position="152"/>
    </location>
</feature>
<dbReference type="KEGG" id="tch:CHITON_0806"/>
<dbReference type="GeneID" id="33321951"/>
<dbReference type="Proteomes" id="UP000250189">
    <property type="component" value="Chromosome"/>
</dbReference>
<dbReference type="EMBL" id="LN999010">
    <property type="protein sequence ID" value="CUX77585.1"/>
    <property type="molecule type" value="Genomic_DNA"/>
</dbReference>
<dbReference type="GO" id="GO:0030649">
    <property type="term" value="P:aminoglycoside antibiotic catabolic process"/>
    <property type="evidence" value="ECO:0007669"/>
    <property type="project" value="TreeGrafter"/>
</dbReference>
<dbReference type="InterPro" id="IPR016181">
    <property type="entry name" value="Acyl_CoA_acyltransferase"/>
</dbReference>
<dbReference type="PANTHER" id="PTHR37817">
    <property type="entry name" value="N-ACETYLTRANSFERASE EIS"/>
    <property type="match status" value="1"/>
</dbReference>
<keyword evidence="5" id="KW-1185">Reference proteome</keyword>
<reference evidence="4" key="1">
    <citation type="submission" date="2016-01" db="EMBL/GenBank/DDBJ databases">
        <authorList>
            <person name="Vorgias C.E."/>
        </authorList>
    </citation>
    <scope>NUCLEOTIDE SEQUENCE [LARGE SCALE GENOMIC DNA]</scope>
</reference>
<proteinExistence type="predicted"/>
<evidence type="ECO:0000313" key="3">
    <source>
        <dbReference type="EMBL" id="CUX77585.1"/>
    </source>
</evidence>
<dbReference type="Proteomes" id="UP000093069">
    <property type="component" value="Chromosome I"/>
</dbReference>
<dbReference type="InterPro" id="IPR000182">
    <property type="entry name" value="GNAT_dom"/>
</dbReference>
<reference evidence="3" key="2">
    <citation type="submission" date="2016-01" db="EMBL/GenBank/DDBJ databases">
        <authorList>
            <person name="Oliw E.H."/>
        </authorList>
    </citation>
    <scope>NUCLEOTIDE SEQUENCE</scope>
    <source>
        <strain evidence="3">1</strain>
    </source>
</reference>
<protein>
    <submittedName>
        <fullName evidence="3">Acetyltransferase, GNAT family</fullName>
        <ecNumber evidence="3">2.3.1.-</ecNumber>
    </submittedName>
</protein>
<name>A0A160VRM4_9EURY</name>
<dbReference type="RefSeq" id="WP_068576995.1">
    <property type="nucleotide sequence ID" value="NZ_CP015193.1"/>
</dbReference>
<keyword evidence="3" id="KW-0808">Transferase</keyword>
<dbReference type="OrthoDB" id="99258at2157"/>
<dbReference type="Pfam" id="PF13527">
    <property type="entry name" value="Acetyltransf_9"/>
    <property type="match status" value="1"/>
</dbReference>
<dbReference type="PROSITE" id="PS51186">
    <property type="entry name" value="GNAT"/>
    <property type="match status" value="1"/>
</dbReference>
<dbReference type="STRING" id="54262.CHITON_0806"/>
<organism evidence="3 4">
    <name type="scientific">Thermococcus chitonophagus</name>
    <dbReference type="NCBI Taxonomy" id="54262"/>
    <lineage>
        <taxon>Archaea</taxon>
        <taxon>Methanobacteriati</taxon>
        <taxon>Methanobacteriota</taxon>
        <taxon>Thermococci</taxon>
        <taxon>Thermococcales</taxon>
        <taxon>Thermococcaceae</taxon>
        <taxon>Thermococcus</taxon>
    </lineage>
</organism>
<dbReference type="InterPro" id="IPR051554">
    <property type="entry name" value="Acetyltransferase_Eis"/>
</dbReference>